<protein>
    <submittedName>
        <fullName evidence="3">Bromo domain-containing protein</fullName>
    </submittedName>
</protein>
<organism evidence="2 3">
    <name type="scientific">Macrostomum lignano</name>
    <dbReference type="NCBI Taxonomy" id="282301"/>
    <lineage>
        <taxon>Eukaryota</taxon>
        <taxon>Metazoa</taxon>
        <taxon>Spiralia</taxon>
        <taxon>Lophotrochozoa</taxon>
        <taxon>Platyhelminthes</taxon>
        <taxon>Rhabditophora</taxon>
        <taxon>Macrostomorpha</taxon>
        <taxon>Macrostomida</taxon>
        <taxon>Macrostomidae</taxon>
        <taxon>Macrostomum</taxon>
    </lineage>
</organism>
<feature type="region of interest" description="Disordered" evidence="1">
    <location>
        <begin position="203"/>
        <end position="226"/>
    </location>
</feature>
<sequence>AGRRYLAPVDHSDLTQFRPIVFERDIIDLKNYLNEPKADLYTDVELDEENDRYLIDKSLADLLQELNDPLIANSPSCGAFQTASTSAYTKIPRRLLRSFHRSCQRAVESRLAGKQMHADSEVVRVFDDALTSFGALPTACSVQPSTGRPLLRPYSAAPLRVPVGVLIPRVVMFERRLSDLTASLFNQIRTCCRLDTGGVVATGAGANSTEQTAPPPRKPAGAGGPRLSARALSAAHRWRRAPCRRRRRPPAAAVVGAGARLVLTALDEAGGSVLSLAGRISACCTSAAVGRRLPLSSPGTTWPRGAAGSRQSSVRWAEQRLAGLESMFHASPRCAVRPAGRGRRRRRPTCRRNSGLADLLDAEFDRLEAKFVASPCRTRSPTSACRAAASRTSKSRTCFAGRCRPRRDARPNRRRRPPVSSSVWLLMKQEVRLLIHEASFDGYFVNYWPTRRRERRAARYLSSDDLRKSLHFTNGRLFPGTWHGVSKPVSTVSSADDVSSRTRLMPTQKLMYSIEGETGGSVTSGGRSAGQFLQRAQSSGSCRVICTCPTACPELNNLVLFSYDWLYYKSAALAWRRRCEIFQLVPSNTEVSLVEETIRKAFDILGENLNNLAAELSGSLVLYSHEYKNIKNLVRPGGCARCQHNIFALLFLCQTARQRAPIYRRMPVQSAVDAPELRNGYALREIEGRCVPVQVRSGTGHHAGARLARPAESCTCQLTSGTPMVDNRKREPSQGSPLLGWLLCRHILPLNWIDTMPFEERAFPHHQSRVARRLVACIVASRMSSVIIADLAPASPFTGVQTGPACGAVLVVRDRQRSPDICVDLLAVPKRLMFTRDGSRAFIMCEGEKVMSFKIMFENSLGDDRLQDMRGVAGGAAAVGSRPRRTCWCTSSAGTPLWRNNPASSGNSGRIQKCPTPITSGSNFSEADFAFGDRVVITSIFRDVLVWEVEQGRPLDAARANGDSDTPADRAAWLSLIEHSREIHLWSLQGAFTDGTASTRSLRQFEPSDLLVGVPRAVACCDNSDEMGRWRCGGLRHILLRRLRRGIRGAVATRTPPTSSGRCRASNSFRIRQRPGHLLPCRHSSDVYIVDQAEVAFKQPDLDCARAYYIEPCLFTWNTGTGQTRLIGPQHAVRLRPGAPHSGCAALSRRQRRGWQRRCRGVQEEEEALDSVHVDSTPAWRRIFCRPARDPDRLSFSPLRRVLRRRRQLPVTRWPPDCRCAAPLRPASSSAASPSPDSLMLFQPWPPGARLPRARVRPGWRAGRASRSSRVEARSDGSVLVACQSGNIFAYRLVDSPSERRRPGGRAGDPIARAARPGADSILDRLIGSSPATSDGGGGDGGGDYSRRASKAAAANAEARYRRFGRLRQRSGADEYRRSKSETDAVELNRARSCSVM</sequence>
<accession>A0A1I8JNC8</accession>
<dbReference type="Proteomes" id="UP000095280">
    <property type="component" value="Unplaced"/>
</dbReference>
<dbReference type="WBParaSite" id="snap_masked-unitig_21163-processed-gene-0.0-mRNA-1">
    <property type="protein sequence ID" value="snap_masked-unitig_21163-processed-gene-0.0-mRNA-1"/>
    <property type="gene ID" value="snap_masked-unitig_21163-processed-gene-0.0"/>
</dbReference>
<proteinExistence type="predicted"/>
<reference evidence="3" key="1">
    <citation type="submission" date="2016-11" db="UniProtKB">
        <authorList>
            <consortium name="WormBaseParasite"/>
        </authorList>
    </citation>
    <scope>IDENTIFICATION</scope>
</reference>
<keyword evidence="2" id="KW-1185">Reference proteome</keyword>
<evidence type="ECO:0000313" key="2">
    <source>
        <dbReference type="Proteomes" id="UP000095280"/>
    </source>
</evidence>
<feature type="compositionally biased region" description="Gly residues" evidence="1">
    <location>
        <begin position="1335"/>
        <end position="1344"/>
    </location>
</feature>
<feature type="region of interest" description="Disordered" evidence="1">
    <location>
        <begin position="1298"/>
        <end position="1352"/>
    </location>
</feature>
<evidence type="ECO:0000256" key="1">
    <source>
        <dbReference type="SAM" id="MobiDB-lite"/>
    </source>
</evidence>
<name>A0A1I8JNC8_9PLAT</name>
<feature type="compositionally biased region" description="Basic and acidic residues" evidence="1">
    <location>
        <begin position="1371"/>
        <end position="1390"/>
    </location>
</feature>
<evidence type="ECO:0000313" key="3">
    <source>
        <dbReference type="WBParaSite" id="snap_masked-unitig_21163-processed-gene-0.0-mRNA-1"/>
    </source>
</evidence>
<feature type="region of interest" description="Disordered" evidence="1">
    <location>
        <begin position="1370"/>
        <end position="1397"/>
    </location>
</feature>